<dbReference type="EMBL" id="CAJZAI010000031">
    <property type="protein sequence ID" value="CAG9185266.1"/>
    <property type="molecule type" value="Genomic_DNA"/>
</dbReference>
<comment type="caution">
    <text evidence="1">The sequence shown here is derived from an EMBL/GenBank/DDBJ whole genome shotgun (WGS) entry which is preliminary data.</text>
</comment>
<name>A0ABN7ZLT1_9BURK</name>
<organism evidence="1 2">
    <name type="scientific">Cupriavidus laharis</name>
    <dbReference type="NCBI Taxonomy" id="151654"/>
    <lineage>
        <taxon>Bacteria</taxon>
        <taxon>Pseudomonadati</taxon>
        <taxon>Pseudomonadota</taxon>
        <taxon>Betaproteobacteria</taxon>
        <taxon>Burkholderiales</taxon>
        <taxon>Burkholderiaceae</taxon>
        <taxon>Cupriavidus</taxon>
    </lineage>
</organism>
<gene>
    <name evidence="1" type="ORF">LMG23992_05495</name>
</gene>
<accession>A0ABN7ZLT1</accession>
<evidence type="ECO:0000313" key="2">
    <source>
        <dbReference type="Proteomes" id="UP000727654"/>
    </source>
</evidence>
<protein>
    <submittedName>
        <fullName evidence="1">Uncharacterized protein</fullName>
    </submittedName>
</protein>
<dbReference type="Proteomes" id="UP000727654">
    <property type="component" value="Unassembled WGS sequence"/>
</dbReference>
<evidence type="ECO:0000313" key="1">
    <source>
        <dbReference type="EMBL" id="CAG9185266.1"/>
    </source>
</evidence>
<proteinExistence type="predicted"/>
<sequence>MTWPRDEAIHKARGTSASFCAMSAGGARES</sequence>
<keyword evidence="2" id="KW-1185">Reference proteome</keyword>
<reference evidence="1 2" key="1">
    <citation type="submission" date="2021-08" db="EMBL/GenBank/DDBJ databases">
        <authorList>
            <person name="Peeters C."/>
        </authorList>
    </citation>
    <scope>NUCLEOTIDE SEQUENCE [LARGE SCALE GENOMIC DNA]</scope>
    <source>
        <strain evidence="1 2">LMG 23992</strain>
    </source>
</reference>